<proteinExistence type="predicted"/>
<keyword evidence="1" id="KW-1133">Transmembrane helix</keyword>
<dbReference type="Proteomes" id="UP000214975">
    <property type="component" value="Chromosome"/>
</dbReference>
<feature type="transmembrane region" description="Helical" evidence="1">
    <location>
        <begin position="189"/>
        <end position="209"/>
    </location>
</feature>
<sequence>MDKRIIKGYVNFTLKRVIKQKSIYIIFLYMLIFPYLAIKTNVFSREDNFWSGVFYLLGSRYIYGIFFLTTFLLLIYNVCNDSNITPFVHTRLDNKINWLISKYILIFVTSIIYLVLIIFSVYIGVYLNLGYSPNWSSSAINGDDLYTLFAKNLTPFSSIIIYYIRFHLSLIVLGMLEMALAIGFTSVNYGLSLAISIIIVFISTVVLNLRNIPVINLLDIGNIYIFSFNSNYNLIEFIVANNFHLLIMIVAIHILLKYNLKEIVLK</sequence>
<evidence type="ECO:0000256" key="1">
    <source>
        <dbReference type="SAM" id="Phobius"/>
    </source>
</evidence>
<keyword evidence="1" id="KW-0812">Transmembrane</keyword>
<feature type="transmembrane region" description="Helical" evidence="1">
    <location>
        <begin position="58"/>
        <end position="79"/>
    </location>
</feature>
<feature type="transmembrane region" description="Helical" evidence="1">
    <location>
        <begin position="100"/>
        <end position="127"/>
    </location>
</feature>
<protein>
    <submittedName>
        <fullName evidence="2">Membrane protein</fullName>
    </submittedName>
</protein>
<feature type="transmembrane region" description="Helical" evidence="1">
    <location>
        <begin position="234"/>
        <end position="256"/>
    </location>
</feature>
<feature type="transmembrane region" description="Helical" evidence="1">
    <location>
        <begin position="160"/>
        <end position="182"/>
    </location>
</feature>
<keyword evidence="1" id="KW-0472">Membrane</keyword>
<organism evidence="2 3">
    <name type="scientific">Thermoanaerobacterium thermosaccharolyticum</name>
    <name type="common">Clostridium thermosaccharolyticum</name>
    <dbReference type="NCBI Taxonomy" id="1517"/>
    <lineage>
        <taxon>Bacteria</taxon>
        <taxon>Bacillati</taxon>
        <taxon>Bacillota</taxon>
        <taxon>Clostridia</taxon>
        <taxon>Thermoanaerobacterales</taxon>
        <taxon>Thermoanaerobacteraceae</taxon>
        <taxon>Thermoanaerobacterium</taxon>
    </lineage>
</organism>
<reference evidence="2 3" key="1">
    <citation type="submission" date="2016-08" db="EMBL/GenBank/DDBJ databases">
        <title>A novel genetic cassette of butanologenic Thermoanaerobacterium thermosaccharolyticum that directly convert cellulose to butanol.</title>
        <authorList>
            <person name="Li T."/>
            <person name="He J."/>
        </authorList>
    </citation>
    <scope>NUCLEOTIDE SEQUENCE [LARGE SCALE GENOMIC DNA]</scope>
    <source>
        <strain evidence="2 3">TG57</strain>
    </source>
</reference>
<gene>
    <name evidence="2" type="ORF">Thert_00806</name>
</gene>
<accession>A0A223HWY4</accession>
<evidence type="ECO:0000313" key="2">
    <source>
        <dbReference type="EMBL" id="AST56952.1"/>
    </source>
</evidence>
<name>A0A223HWY4_THETR</name>
<dbReference type="RefSeq" id="WP_094396947.1">
    <property type="nucleotide sequence ID" value="NZ_CP016893.1"/>
</dbReference>
<dbReference type="EMBL" id="CP016893">
    <property type="protein sequence ID" value="AST56952.1"/>
    <property type="molecule type" value="Genomic_DNA"/>
</dbReference>
<evidence type="ECO:0000313" key="3">
    <source>
        <dbReference type="Proteomes" id="UP000214975"/>
    </source>
</evidence>
<feature type="transmembrane region" description="Helical" evidence="1">
    <location>
        <begin position="21"/>
        <end position="38"/>
    </location>
</feature>
<dbReference type="AlphaFoldDB" id="A0A223HWY4"/>